<keyword evidence="1" id="KW-0812">Transmembrane</keyword>
<dbReference type="Proteomes" id="UP000001064">
    <property type="component" value="Unassembled WGS sequence"/>
</dbReference>
<keyword evidence="1" id="KW-0472">Membrane</keyword>
<dbReference type="VEuPathDB" id="AmoebaDB:DICPUDRAFT_151641"/>
<gene>
    <name evidence="2" type="ORF">DICPUDRAFT_151641</name>
</gene>
<evidence type="ECO:0000256" key="1">
    <source>
        <dbReference type="SAM" id="Phobius"/>
    </source>
</evidence>
<name>F0ZJD4_DICPU</name>
<reference evidence="3" key="1">
    <citation type="journal article" date="2011" name="Genome Biol.">
        <title>Comparative genomics of the social amoebae Dictyostelium discoideum and Dictyostelium purpureum.</title>
        <authorList>
            <consortium name="US DOE Joint Genome Institute (JGI-PGF)"/>
            <person name="Sucgang R."/>
            <person name="Kuo A."/>
            <person name="Tian X."/>
            <person name="Salerno W."/>
            <person name="Parikh A."/>
            <person name="Feasley C.L."/>
            <person name="Dalin E."/>
            <person name="Tu H."/>
            <person name="Huang E."/>
            <person name="Barry K."/>
            <person name="Lindquist E."/>
            <person name="Shapiro H."/>
            <person name="Bruce D."/>
            <person name="Schmutz J."/>
            <person name="Salamov A."/>
            <person name="Fey P."/>
            <person name="Gaudet P."/>
            <person name="Anjard C."/>
            <person name="Babu M.M."/>
            <person name="Basu S."/>
            <person name="Bushmanova Y."/>
            <person name="van der Wel H."/>
            <person name="Katoh-Kurasawa M."/>
            <person name="Dinh C."/>
            <person name="Coutinho P.M."/>
            <person name="Saito T."/>
            <person name="Elias M."/>
            <person name="Schaap P."/>
            <person name="Kay R.R."/>
            <person name="Henrissat B."/>
            <person name="Eichinger L."/>
            <person name="Rivero F."/>
            <person name="Putnam N.H."/>
            <person name="West C.M."/>
            <person name="Loomis W.F."/>
            <person name="Chisholm R.L."/>
            <person name="Shaulsky G."/>
            <person name="Strassmann J.E."/>
            <person name="Queller D.C."/>
            <person name="Kuspa A."/>
            <person name="Grigoriev I.V."/>
        </authorList>
    </citation>
    <scope>NUCLEOTIDE SEQUENCE [LARGE SCALE GENOMIC DNA]</scope>
    <source>
        <strain evidence="3">QSDP1</strain>
    </source>
</reference>
<accession>F0ZJD4</accession>
<evidence type="ECO:0000313" key="2">
    <source>
        <dbReference type="EMBL" id="EGC35960.1"/>
    </source>
</evidence>
<keyword evidence="3" id="KW-1185">Reference proteome</keyword>
<protein>
    <submittedName>
        <fullName evidence="2">Uncharacterized protein</fullName>
    </submittedName>
</protein>
<dbReference type="AlphaFoldDB" id="F0ZJD4"/>
<feature type="transmembrane region" description="Helical" evidence="1">
    <location>
        <begin position="28"/>
        <end position="49"/>
    </location>
</feature>
<organism evidence="2 3">
    <name type="scientific">Dictyostelium purpureum</name>
    <name type="common">Slime mold</name>
    <dbReference type="NCBI Taxonomy" id="5786"/>
    <lineage>
        <taxon>Eukaryota</taxon>
        <taxon>Amoebozoa</taxon>
        <taxon>Evosea</taxon>
        <taxon>Eumycetozoa</taxon>
        <taxon>Dictyostelia</taxon>
        <taxon>Dictyosteliales</taxon>
        <taxon>Dictyosteliaceae</taxon>
        <taxon>Dictyostelium</taxon>
    </lineage>
</organism>
<dbReference type="KEGG" id="dpp:DICPUDRAFT_151641"/>
<proteinExistence type="predicted"/>
<dbReference type="EMBL" id="GL871042">
    <property type="protein sequence ID" value="EGC35960.1"/>
    <property type="molecule type" value="Genomic_DNA"/>
</dbReference>
<keyword evidence="1" id="KW-1133">Transmembrane helix</keyword>
<dbReference type="GeneID" id="10500476"/>
<dbReference type="InParanoid" id="F0ZJD4"/>
<sequence>MSETINNKNENQKQIIVEEKFTIDQKEFVSIMVGVLVGVLVGFLTPKVINCFSGLFKKSEVVAEIITN</sequence>
<dbReference type="RefSeq" id="XP_003287533.1">
    <property type="nucleotide sequence ID" value="XM_003287485.1"/>
</dbReference>
<evidence type="ECO:0000313" key="3">
    <source>
        <dbReference type="Proteomes" id="UP000001064"/>
    </source>
</evidence>